<dbReference type="InterPro" id="IPR003439">
    <property type="entry name" value="ABC_transporter-like_ATP-bd"/>
</dbReference>
<feature type="transmembrane region" description="Helical" evidence="10">
    <location>
        <begin position="508"/>
        <end position="532"/>
    </location>
</feature>
<gene>
    <name evidence="12" type="ORF">PAC_11638</name>
</gene>
<evidence type="ECO:0000256" key="6">
    <source>
        <dbReference type="ARBA" id="ARBA00022840"/>
    </source>
</evidence>
<comment type="similarity">
    <text evidence="2">Belongs to the ABC transporter superfamily. ABCG family. PDR (TC 3.A.1.205) subfamily.</text>
</comment>
<protein>
    <submittedName>
        <fullName evidence="12">Probable ABC1 transport protein</fullName>
    </submittedName>
</protein>
<dbReference type="SUPFAM" id="SSF52540">
    <property type="entry name" value="P-loop containing nucleoside triphosphate hydrolases"/>
    <property type="match status" value="2"/>
</dbReference>
<feature type="compositionally biased region" description="Polar residues" evidence="9">
    <location>
        <begin position="1534"/>
        <end position="1554"/>
    </location>
</feature>
<evidence type="ECO:0000256" key="4">
    <source>
        <dbReference type="ARBA" id="ARBA00022692"/>
    </source>
</evidence>
<evidence type="ECO:0000259" key="11">
    <source>
        <dbReference type="PROSITE" id="PS50893"/>
    </source>
</evidence>
<dbReference type="InterPro" id="IPR034003">
    <property type="entry name" value="ABCG_PDR_2"/>
</dbReference>
<dbReference type="PANTHER" id="PTHR19241">
    <property type="entry name" value="ATP-BINDING CASSETTE TRANSPORTER"/>
    <property type="match status" value="1"/>
</dbReference>
<dbReference type="GO" id="GO:0140359">
    <property type="term" value="F:ABC-type transporter activity"/>
    <property type="evidence" value="ECO:0007669"/>
    <property type="project" value="InterPro"/>
</dbReference>
<dbReference type="InterPro" id="IPR027417">
    <property type="entry name" value="P-loop_NTPase"/>
</dbReference>
<keyword evidence="3" id="KW-0813">Transport</keyword>
<dbReference type="PROSITE" id="PS50893">
    <property type="entry name" value="ABC_TRANSPORTER_2"/>
    <property type="match status" value="2"/>
</dbReference>
<dbReference type="FunFam" id="3.40.50.300:FF:000054">
    <property type="entry name" value="ABC multidrug transporter atrF"/>
    <property type="match status" value="1"/>
</dbReference>
<dbReference type="InterPro" id="IPR017871">
    <property type="entry name" value="ABC_transporter-like_CS"/>
</dbReference>
<feature type="transmembrane region" description="Helical" evidence="10">
    <location>
        <begin position="544"/>
        <end position="565"/>
    </location>
</feature>
<dbReference type="STRING" id="576137.A0A1L7X9P2"/>
<feature type="transmembrane region" description="Helical" evidence="10">
    <location>
        <begin position="1298"/>
        <end position="1321"/>
    </location>
</feature>
<feature type="compositionally biased region" description="Basic and acidic residues" evidence="9">
    <location>
        <begin position="1517"/>
        <end position="1533"/>
    </location>
</feature>
<organism evidence="12 13">
    <name type="scientific">Phialocephala subalpina</name>
    <dbReference type="NCBI Taxonomy" id="576137"/>
    <lineage>
        <taxon>Eukaryota</taxon>
        <taxon>Fungi</taxon>
        <taxon>Dikarya</taxon>
        <taxon>Ascomycota</taxon>
        <taxon>Pezizomycotina</taxon>
        <taxon>Leotiomycetes</taxon>
        <taxon>Helotiales</taxon>
        <taxon>Mollisiaceae</taxon>
        <taxon>Phialocephala</taxon>
        <taxon>Phialocephala fortinii species complex</taxon>
    </lineage>
</organism>
<feature type="region of interest" description="Disordered" evidence="9">
    <location>
        <begin position="1480"/>
        <end position="1554"/>
    </location>
</feature>
<keyword evidence="7 10" id="KW-1133">Transmembrane helix</keyword>
<feature type="transmembrane region" description="Helical" evidence="10">
    <location>
        <begin position="621"/>
        <end position="640"/>
    </location>
</feature>
<feature type="region of interest" description="Disordered" evidence="9">
    <location>
        <begin position="24"/>
        <end position="50"/>
    </location>
</feature>
<keyword evidence="6" id="KW-0067">ATP-binding</keyword>
<dbReference type="EMBL" id="FJOG01000019">
    <property type="protein sequence ID" value="CZR61741.1"/>
    <property type="molecule type" value="Genomic_DNA"/>
</dbReference>
<dbReference type="GO" id="GO:0016887">
    <property type="term" value="F:ATP hydrolysis activity"/>
    <property type="evidence" value="ECO:0007669"/>
    <property type="project" value="InterPro"/>
</dbReference>
<dbReference type="FunFam" id="3.40.50.300:FF:000881">
    <property type="entry name" value="ABC multidrug transporter A-1"/>
    <property type="match status" value="1"/>
</dbReference>
<dbReference type="OrthoDB" id="245989at2759"/>
<comment type="subcellular location">
    <subcellularLocation>
        <location evidence="1">Membrane</location>
        <topology evidence="1">Multi-pass membrane protein</topology>
    </subcellularLocation>
</comment>
<dbReference type="Pfam" id="PF14510">
    <property type="entry name" value="ABC_trans_N"/>
    <property type="match status" value="1"/>
</dbReference>
<feature type="transmembrane region" description="Helical" evidence="10">
    <location>
        <begin position="757"/>
        <end position="776"/>
    </location>
</feature>
<keyword evidence="13" id="KW-1185">Reference proteome</keyword>
<keyword evidence="4 10" id="KW-0812">Transmembrane</keyword>
<dbReference type="InterPro" id="IPR034001">
    <property type="entry name" value="ABCG_PDR_1"/>
</dbReference>
<feature type="transmembrane region" description="Helical" evidence="10">
    <location>
        <begin position="586"/>
        <end position="609"/>
    </location>
</feature>
<dbReference type="InterPro" id="IPR029481">
    <property type="entry name" value="ABC_trans_N"/>
</dbReference>
<evidence type="ECO:0000313" key="12">
    <source>
        <dbReference type="EMBL" id="CZR61741.1"/>
    </source>
</evidence>
<dbReference type="Proteomes" id="UP000184330">
    <property type="component" value="Unassembled WGS sequence"/>
</dbReference>
<feature type="transmembrane region" description="Helical" evidence="10">
    <location>
        <begin position="1252"/>
        <end position="1278"/>
    </location>
</feature>
<proteinExistence type="inferred from homology"/>
<dbReference type="SMART" id="SM00382">
    <property type="entry name" value="AAA"/>
    <property type="match status" value="2"/>
</dbReference>
<feature type="transmembrane region" description="Helical" evidence="10">
    <location>
        <begin position="1333"/>
        <end position="1357"/>
    </location>
</feature>
<dbReference type="CDD" id="cd03232">
    <property type="entry name" value="ABCG_PDR_domain2"/>
    <property type="match status" value="1"/>
</dbReference>
<dbReference type="InterPro" id="IPR043926">
    <property type="entry name" value="ABCG_dom"/>
</dbReference>
<feature type="transmembrane region" description="Helical" evidence="10">
    <location>
        <begin position="1176"/>
        <end position="1197"/>
    </location>
</feature>
<evidence type="ECO:0000256" key="1">
    <source>
        <dbReference type="ARBA" id="ARBA00004141"/>
    </source>
</evidence>
<evidence type="ECO:0000256" key="5">
    <source>
        <dbReference type="ARBA" id="ARBA00022741"/>
    </source>
</evidence>
<feature type="transmembrane region" description="Helical" evidence="10">
    <location>
        <begin position="652"/>
        <end position="671"/>
    </location>
</feature>
<feature type="transmembrane region" description="Helical" evidence="10">
    <location>
        <begin position="1209"/>
        <end position="1232"/>
    </location>
</feature>
<sequence length="1554" mass="172598">MSAPWGAIPSAEGVVHEFVSGGRRNTFDKTSEQPAHLLPSSDEDSDTERDETVAHLVRTFTQHSIKTADGHYVNPFENTDDPLLNPSSGSFSQRAWIKTLIGIASRDPERYPSRTAGVSYKNLNVHGFGVPTDYQKTFGNYPLAITNLFNRFRGDKGKTKIQILRNFDGLVKSGEMLVVLGRPGSGCSTLLKTISGETHGFFVDEASEINYQGIPKETMHKDFKGEAIYQAEVDVHFPQLTVGQTLAFAAEARAPANRPPGVTREQYATHIRDVVMAVFGLSHTINTKVGNDFIRGVSGGERKRVSIAEAALGGSPLQCWDNSTRGLDSATALEFVKSLRLSADLGGMACVVAIYQASQAIYDTFDKVSLLYEGRQIYFGEKNAAKTFFLEMGFVCPERQTTADFLTSLTSASERTARDGWEARVPHTPEEFERRWLESNDHARLVQEIDAYNQEFSIADGHYLQKFQHARKAQQAKHQRLKSPYTISVAMQVKLCMKRCFWRLQGDMSLLLIGVFGNTIVGLIVASVFYNLKDDTSALYNRGALLFFAILLSAFSSMLEIQTLYAQRPIVEKQAKYAFYHPFAEAIAGMIADLPQKIATCITFSLVLYFMTNLRRTPEAFFIYLLFSFATLLSMSMVFRSIAAVSRTVSQALAPAAVLILGLVLYTGFAVPVRDMVPWFRWINYIDPVAYGFEALMINEFRNKKIPCSNFVPAGPGYSDVSPEQKICSTTGAAAGANFVDGNAYLIVNYAYDPSHLNLGILIGLTIFFCAFYLLSTEYISAQKSKGEVLLFPRTKTPKIRAAKKDIEESAPDGVYRDMVVPTKTETHVPVNIQKQTAIFHWDGMNYDIKIKKEPRRLLDDVDGWVKPGTLTALMGVSGAGKTTLLDVLASRVTMGVVSGHKYVDGRPCDSGFQRKTGYVQQQDLHLATSTVREALTFSAVLRQPNSIPKKERIAYVDEVITLLEMESYADAIVGVPGEGLNVEQRKRLTIGVEMAAKPALLLFLDEPTSGLDSQTAWSICSLLRKLANNGQAILCTIHQPSAILFQEFDRLLFLAKGGHTVYFGDIGKRSEVLTSYFKRNGSRPCGDEENPAEWMLDVIGAAPGSETTINWVDTWNKSPERQEVKRQLAIMKAELSQKPIQNDDPDALKEYAAPLFVQLPVVLTRVFEQYWRTPAYLYSKFLLVTACYLFIGFSLYNTPVSLQGAQNQLLSIFMVFTVFGNLVQQIMPHFVTQRSLYEARERPSKTYSWQVFITSNIIVELPWNTVCAVIIFVSFYYPIGMYKNAEPMHQVAERGGLFFLFIWVFLLFTSTFADMMIAGIDTAEAGSNLANMLFSMCLIFCGVLASPTALPGFWIFMYRVSPFTYLVDGILSTGLANALITCSDIEYLHFDPPSPLTCGQYLKNYTSFAGGYVNNPDATANCDFCTVRDTNTLLAGLGLNYDLRWRNFGIMWAFIAFNVAGAVFLYWLARVPKKAKQQDEPLAVENGEKQSPGDGVSVGVGTADKDVSAKTVPTIAREKRDETSASQHEAHSNQDTAITSEGTGSASHQKSES</sequence>
<dbReference type="InterPro" id="IPR010929">
    <property type="entry name" value="PDR_CDR_ABC"/>
</dbReference>
<feature type="domain" description="ABC transporter" evidence="11">
    <location>
        <begin position="840"/>
        <end position="1082"/>
    </location>
</feature>
<dbReference type="Pfam" id="PF19055">
    <property type="entry name" value="ABC2_membrane_7"/>
    <property type="match status" value="1"/>
</dbReference>
<dbReference type="Pfam" id="PF00005">
    <property type="entry name" value="ABC_tran"/>
    <property type="match status" value="2"/>
</dbReference>
<dbReference type="Pfam" id="PF01061">
    <property type="entry name" value="ABC2_membrane"/>
    <property type="match status" value="2"/>
</dbReference>
<dbReference type="PROSITE" id="PS00211">
    <property type="entry name" value="ABC_TRANSPORTER_1"/>
    <property type="match status" value="1"/>
</dbReference>
<keyword evidence="8 10" id="KW-0472">Membrane</keyword>
<dbReference type="InterPro" id="IPR003593">
    <property type="entry name" value="AAA+_ATPase"/>
</dbReference>
<reference evidence="12 13" key="1">
    <citation type="submission" date="2016-03" db="EMBL/GenBank/DDBJ databases">
        <authorList>
            <person name="Ploux O."/>
        </authorList>
    </citation>
    <scope>NUCLEOTIDE SEQUENCE [LARGE SCALE GENOMIC DNA]</scope>
    <source>
        <strain evidence="12 13">UAMH 11012</strain>
    </source>
</reference>
<dbReference type="InterPro" id="IPR013525">
    <property type="entry name" value="ABC2_TM"/>
</dbReference>
<dbReference type="GO" id="GO:0005524">
    <property type="term" value="F:ATP binding"/>
    <property type="evidence" value="ECO:0007669"/>
    <property type="project" value="UniProtKB-KW"/>
</dbReference>
<dbReference type="GO" id="GO:0016020">
    <property type="term" value="C:membrane"/>
    <property type="evidence" value="ECO:0007669"/>
    <property type="project" value="UniProtKB-SubCell"/>
</dbReference>
<feature type="transmembrane region" description="Helical" evidence="10">
    <location>
        <begin position="1450"/>
        <end position="1470"/>
    </location>
</feature>
<name>A0A1L7X9P2_9HELO</name>
<evidence type="ECO:0000256" key="9">
    <source>
        <dbReference type="SAM" id="MobiDB-lite"/>
    </source>
</evidence>
<dbReference type="Pfam" id="PF06422">
    <property type="entry name" value="PDR_CDR"/>
    <property type="match status" value="1"/>
</dbReference>
<feature type="domain" description="ABC transporter" evidence="11">
    <location>
        <begin position="143"/>
        <end position="398"/>
    </location>
</feature>
<dbReference type="Gene3D" id="3.40.50.300">
    <property type="entry name" value="P-loop containing nucleotide triphosphate hydrolases"/>
    <property type="match status" value="2"/>
</dbReference>
<evidence type="ECO:0000256" key="3">
    <source>
        <dbReference type="ARBA" id="ARBA00022448"/>
    </source>
</evidence>
<evidence type="ECO:0000256" key="7">
    <source>
        <dbReference type="ARBA" id="ARBA00022989"/>
    </source>
</evidence>
<keyword evidence="5" id="KW-0547">Nucleotide-binding</keyword>
<evidence type="ECO:0000256" key="2">
    <source>
        <dbReference type="ARBA" id="ARBA00006012"/>
    </source>
</evidence>
<dbReference type="CDD" id="cd03233">
    <property type="entry name" value="ABCG_PDR_domain1"/>
    <property type="match status" value="1"/>
</dbReference>
<accession>A0A1L7X9P2</accession>
<evidence type="ECO:0000256" key="10">
    <source>
        <dbReference type="SAM" id="Phobius"/>
    </source>
</evidence>
<evidence type="ECO:0000256" key="8">
    <source>
        <dbReference type="ARBA" id="ARBA00023136"/>
    </source>
</evidence>
<evidence type="ECO:0000313" key="13">
    <source>
        <dbReference type="Proteomes" id="UP000184330"/>
    </source>
</evidence>